<name>A0A1R3TB76_9BACT</name>
<comment type="similarity">
    <text evidence="2">Belongs to the outer membrane factor (OMF) (TC 1.B.17) family.</text>
</comment>
<dbReference type="GO" id="GO:0015562">
    <property type="term" value="F:efflux transmembrane transporter activity"/>
    <property type="evidence" value="ECO:0007669"/>
    <property type="project" value="InterPro"/>
</dbReference>
<keyword evidence="11" id="KW-1185">Reference proteome</keyword>
<dbReference type="GO" id="GO:0015288">
    <property type="term" value="F:porin activity"/>
    <property type="evidence" value="ECO:0007669"/>
    <property type="project" value="TreeGrafter"/>
</dbReference>
<dbReference type="RefSeq" id="WP_076931078.1">
    <property type="nucleotide sequence ID" value="NZ_LT605205.1"/>
</dbReference>
<dbReference type="Gene3D" id="1.20.1600.10">
    <property type="entry name" value="Outer membrane efflux proteins (OEP)"/>
    <property type="match status" value="1"/>
</dbReference>
<feature type="coiled-coil region" evidence="8">
    <location>
        <begin position="114"/>
        <end position="204"/>
    </location>
</feature>
<evidence type="ECO:0000256" key="2">
    <source>
        <dbReference type="ARBA" id="ARBA00007613"/>
    </source>
</evidence>
<proteinExistence type="inferred from homology"/>
<evidence type="ECO:0000313" key="11">
    <source>
        <dbReference type="Proteomes" id="UP000187464"/>
    </source>
</evidence>
<evidence type="ECO:0000256" key="5">
    <source>
        <dbReference type="ARBA" id="ARBA00022692"/>
    </source>
</evidence>
<dbReference type="GO" id="GO:1990281">
    <property type="term" value="C:efflux pump complex"/>
    <property type="evidence" value="ECO:0007669"/>
    <property type="project" value="TreeGrafter"/>
</dbReference>
<keyword evidence="9" id="KW-0732">Signal</keyword>
<evidence type="ECO:0000313" key="10">
    <source>
        <dbReference type="EMBL" id="SCD21225.1"/>
    </source>
</evidence>
<sequence>MHIRTIIIALFFSASLFPAAAQQKYTLLECIDIALENNRNIKQQEIGRQQREIAYSQARADLLPNLNASAGQNFVFGRSIGLDNVYENTNSSQTSFSIGGDITLFDGLRMKHNIDARKADMQASEADLEKMRDDVVMSVSTAFLQALLNRELLQIAENQIETTQANLQRRSELVKSGKMAQGELYELEAQLAKEELNRVQAESNLKLALLDLAQIMELEEFNNFDITAPPAETLINEATLLQSEAVYESALVNRPEIRGMRYRLESSEKELLMAKAQYYPSLSFGVNMGTGYYRMSGRDNTSFSSQLRNNMSNSLGFSLRIPIFNRFQIRNSVHSAELAIANTQLEMDKTKVELRKRIEQAYYNATGAKSRWDAAQKSIAASREAYRFAEEKYESGRANSYELFLAKNNLTQVLGEEAQAKYEYAFRLKILELLKD</sequence>
<keyword evidence="6" id="KW-0472">Membrane</keyword>
<organism evidence="10 11">
    <name type="scientific">Proteiniphilum saccharofermentans</name>
    <dbReference type="NCBI Taxonomy" id="1642647"/>
    <lineage>
        <taxon>Bacteria</taxon>
        <taxon>Pseudomonadati</taxon>
        <taxon>Bacteroidota</taxon>
        <taxon>Bacteroidia</taxon>
        <taxon>Bacteroidales</taxon>
        <taxon>Dysgonomonadaceae</taxon>
        <taxon>Proteiniphilum</taxon>
    </lineage>
</organism>
<dbReference type="GO" id="GO:0009279">
    <property type="term" value="C:cell outer membrane"/>
    <property type="evidence" value="ECO:0007669"/>
    <property type="project" value="UniProtKB-SubCell"/>
</dbReference>
<reference evidence="10 11" key="1">
    <citation type="submission" date="2016-08" db="EMBL/GenBank/DDBJ databases">
        <authorList>
            <person name="Seilhamer J.J."/>
        </authorList>
    </citation>
    <scope>NUCLEOTIDE SEQUENCE [LARGE SCALE GENOMIC DNA]</scope>
    <source>
        <strain evidence="10">M3/6</strain>
    </source>
</reference>
<accession>A0A1R3TB76</accession>
<evidence type="ECO:0000256" key="1">
    <source>
        <dbReference type="ARBA" id="ARBA00004442"/>
    </source>
</evidence>
<feature type="signal peptide" evidence="9">
    <location>
        <begin position="1"/>
        <end position="21"/>
    </location>
</feature>
<dbReference type="AlphaFoldDB" id="A0A1R3TB76"/>
<comment type="subcellular location">
    <subcellularLocation>
        <location evidence="1">Cell outer membrane</location>
    </subcellularLocation>
</comment>
<dbReference type="InterPro" id="IPR003423">
    <property type="entry name" value="OMP_efflux"/>
</dbReference>
<dbReference type="EMBL" id="LT605205">
    <property type="protein sequence ID" value="SCD21225.1"/>
    <property type="molecule type" value="Genomic_DNA"/>
</dbReference>
<dbReference type="KEGG" id="psac:PSM36_2421"/>
<evidence type="ECO:0000256" key="9">
    <source>
        <dbReference type="SAM" id="SignalP"/>
    </source>
</evidence>
<dbReference type="PANTHER" id="PTHR30026">
    <property type="entry name" value="OUTER MEMBRANE PROTEIN TOLC"/>
    <property type="match status" value="1"/>
</dbReference>
<gene>
    <name evidence="10" type="ORF">PSM36_2421</name>
</gene>
<evidence type="ECO:0000256" key="7">
    <source>
        <dbReference type="ARBA" id="ARBA00023237"/>
    </source>
</evidence>
<evidence type="ECO:0000256" key="8">
    <source>
        <dbReference type="SAM" id="Coils"/>
    </source>
</evidence>
<keyword evidence="5" id="KW-0812">Transmembrane</keyword>
<keyword evidence="7" id="KW-0998">Cell outer membrane</keyword>
<protein>
    <submittedName>
        <fullName evidence="10">Outer membrane protein TolC</fullName>
    </submittedName>
</protein>
<keyword evidence="4" id="KW-1134">Transmembrane beta strand</keyword>
<evidence type="ECO:0000256" key="6">
    <source>
        <dbReference type="ARBA" id="ARBA00023136"/>
    </source>
</evidence>
<evidence type="ECO:0000256" key="3">
    <source>
        <dbReference type="ARBA" id="ARBA00022448"/>
    </source>
</evidence>
<dbReference type="Pfam" id="PF02321">
    <property type="entry name" value="OEP"/>
    <property type="match status" value="2"/>
</dbReference>
<evidence type="ECO:0000256" key="4">
    <source>
        <dbReference type="ARBA" id="ARBA00022452"/>
    </source>
</evidence>
<feature type="chain" id="PRO_5012458528" evidence="9">
    <location>
        <begin position="22"/>
        <end position="436"/>
    </location>
</feature>
<keyword evidence="8" id="KW-0175">Coiled coil</keyword>
<dbReference type="STRING" id="1642647.PSM36_2421"/>
<dbReference type="SUPFAM" id="SSF56954">
    <property type="entry name" value="Outer membrane efflux proteins (OEP)"/>
    <property type="match status" value="1"/>
</dbReference>
<keyword evidence="3" id="KW-0813">Transport</keyword>
<dbReference type="Proteomes" id="UP000187464">
    <property type="component" value="Chromosome I"/>
</dbReference>
<dbReference type="InterPro" id="IPR051906">
    <property type="entry name" value="TolC-like"/>
</dbReference>
<dbReference type="PANTHER" id="PTHR30026:SF20">
    <property type="entry name" value="OUTER MEMBRANE PROTEIN TOLC"/>
    <property type="match status" value="1"/>
</dbReference>